<reference evidence="1 2" key="1">
    <citation type="submission" date="2019-05" db="EMBL/GenBank/DDBJ databases">
        <title>Another draft genome of Portunus trituberculatus and its Hox gene families provides insights of decapod evolution.</title>
        <authorList>
            <person name="Jeong J.-H."/>
            <person name="Song I."/>
            <person name="Kim S."/>
            <person name="Choi T."/>
            <person name="Kim D."/>
            <person name="Ryu S."/>
            <person name="Kim W."/>
        </authorList>
    </citation>
    <scope>NUCLEOTIDE SEQUENCE [LARGE SCALE GENOMIC DNA]</scope>
    <source>
        <tissue evidence="1">Muscle</tissue>
    </source>
</reference>
<accession>A0A5B7F3E2</accession>
<comment type="caution">
    <text evidence="1">The sequence shown here is derived from an EMBL/GenBank/DDBJ whole genome shotgun (WGS) entry which is preliminary data.</text>
</comment>
<gene>
    <name evidence="1" type="ORF">E2C01_033135</name>
</gene>
<name>A0A5B7F3E2_PORTR</name>
<dbReference type="Proteomes" id="UP000324222">
    <property type="component" value="Unassembled WGS sequence"/>
</dbReference>
<sequence>MQRLSVSAMISTTALSSEERCTVTLVTSGTLQLTIAGLSRYSITHPSREDGHLGGLCVIPGSGLGPRLTH</sequence>
<protein>
    <submittedName>
        <fullName evidence="1">Uncharacterized protein</fullName>
    </submittedName>
</protein>
<keyword evidence="2" id="KW-1185">Reference proteome</keyword>
<dbReference type="AlphaFoldDB" id="A0A5B7F3E2"/>
<dbReference type="EMBL" id="VSRR010004414">
    <property type="protein sequence ID" value="MPC39593.1"/>
    <property type="molecule type" value="Genomic_DNA"/>
</dbReference>
<evidence type="ECO:0000313" key="2">
    <source>
        <dbReference type="Proteomes" id="UP000324222"/>
    </source>
</evidence>
<organism evidence="1 2">
    <name type="scientific">Portunus trituberculatus</name>
    <name type="common">Swimming crab</name>
    <name type="synonym">Neptunus trituberculatus</name>
    <dbReference type="NCBI Taxonomy" id="210409"/>
    <lineage>
        <taxon>Eukaryota</taxon>
        <taxon>Metazoa</taxon>
        <taxon>Ecdysozoa</taxon>
        <taxon>Arthropoda</taxon>
        <taxon>Crustacea</taxon>
        <taxon>Multicrustacea</taxon>
        <taxon>Malacostraca</taxon>
        <taxon>Eumalacostraca</taxon>
        <taxon>Eucarida</taxon>
        <taxon>Decapoda</taxon>
        <taxon>Pleocyemata</taxon>
        <taxon>Brachyura</taxon>
        <taxon>Eubrachyura</taxon>
        <taxon>Portunoidea</taxon>
        <taxon>Portunidae</taxon>
        <taxon>Portuninae</taxon>
        <taxon>Portunus</taxon>
    </lineage>
</organism>
<proteinExistence type="predicted"/>
<evidence type="ECO:0000313" key="1">
    <source>
        <dbReference type="EMBL" id="MPC39593.1"/>
    </source>
</evidence>